<protein>
    <submittedName>
        <fullName evidence="2">Uncharacterized protein</fullName>
    </submittedName>
</protein>
<accession>A0A0E9QNC3</accession>
<organism evidence="2">
    <name type="scientific">Anguilla anguilla</name>
    <name type="common">European freshwater eel</name>
    <name type="synonym">Muraena anguilla</name>
    <dbReference type="NCBI Taxonomy" id="7936"/>
    <lineage>
        <taxon>Eukaryota</taxon>
        <taxon>Metazoa</taxon>
        <taxon>Chordata</taxon>
        <taxon>Craniata</taxon>
        <taxon>Vertebrata</taxon>
        <taxon>Euteleostomi</taxon>
        <taxon>Actinopterygii</taxon>
        <taxon>Neopterygii</taxon>
        <taxon>Teleostei</taxon>
        <taxon>Anguilliformes</taxon>
        <taxon>Anguillidae</taxon>
        <taxon>Anguilla</taxon>
    </lineage>
</organism>
<name>A0A0E9QNC3_ANGAN</name>
<reference evidence="2" key="1">
    <citation type="submission" date="2014-11" db="EMBL/GenBank/DDBJ databases">
        <authorList>
            <person name="Amaro Gonzalez C."/>
        </authorList>
    </citation>
    <scope>NUCLEOTIDE SEQUENCE</scope>
</reference>
<evidence type="ECO:0000313" key="2">
    <source>
        <dbReference type="EMBL" id="JAH18421.1"/>
    </source>
</evidence>
<reference evidence="2" key="2">
    <citation type="journal article" date="2015" name="Fish Shellfish Immunol.">
        <title>Early steps in the European eel (Anguilla anguilla)-Vibrio vulnificus interaction in the gills: Role of the RtxA13 toxin.</title>
        <authorList>
            <person name="Callol A."/>
            <person name="Pajuelo D."/>
            <person name="Ebbesson L."/>
            <person name="Teles M."/>
            <person name="MacKenzie S."/>
            <person name="Amaro C."/>
        </authorList>
    </citation>
    <scope>NUCLEOTIDE SEQUENCE</scope>
</reference>
<proteinExistence type="predicted"/>
<evidence type="ECO:0000256" key="1">
    <source>
        <dbReference type="SAM" id="MobiDB-lite"/>
    </source>
</evidence>
<sequence length="33" mass="3542">MDFGEEPVHEVGNGDDFPTGAIKDCRCFPSTGL</sequence>
<dbReference type="EMBL" id="GBXM01090156">
    <property type="protein sequence ID" value="JAH18421.1"/>
    <property type="molecule type" value="Transcribed_RNA"/>
</dbReference>
<dbReference type="AlphaFoldDB" id="A0A0E9QNC3"/>
<feature type="region of interest" description="Disordered" evidence="1">
    <location>
        <begin position="1"/>
        <end position="21"/>
    </location>
</feature>